<dbReference type="AlphaFoldDB" id="F6DAN2"/>
<dbReference type="InterPro" id="IPR014116">
    <property type="entry name" value="Cyt_c_oxidase_cbb3_FixG"/>
</dbReference>
<dbReference type="PANTHER" id="PTHR30176:SF3">
    <property type="entry name" value="FERREDOXIN-TYPE PROTEIN NAPH"/>
    <property type="match status" value="1"/>
</dbReference>
<dbReference type="RefSeq" id="WP_013836063.1">
    <property type="nucleotide sequence ID" value="NC_015581.1"/>
</dbReference>
<keyword evidence="5" id="KW-0408">Iron</keyword>
<dbReference type="HOGENOM" id="CLU_032118_0_0_6"/>
<feature type="transmembrane region" description="Helical" evidence="7">
    <location>
        <begin position="103"/>
        <end position="124"/>
    </location>
</feature>
<evidence type="ECO:0000259" key="8">
    <source>
        <dbReference type="PROSITE" id="PS51379"/>
    </source>
</evidence>
<dbReference type="KEGG" id="tcy:Thicy_1530"/>
<feature type="transmembrane region" description="Helical" evidence="7">
    <location>
        <begin position="355"/>
        <end position="374"/>
    </location>
</feature>
<dbReference type="Pfam" id="PF13746">
    <property type="entry name" value="Fer4_18"/>
    <property type="match status" value="1"/>
</dbReference>
<dbReference type="PANTHER" id="PTHR30176">
    <property type="entry name" value="FERREDOXIN-TYPE PROTEIN NAPH"/>
    <property type="match status" value="1"/>
</dbReference>
<gene>
    <name evidence="9" type="ordered locus">Thicy_1530</name>
</gene>
<dbReference type="InterPro" id="IPR051684">
    <property type="entry name" value="Electron_Trans/Redox"/>
</dbReference>
<dbReference type="STRING" id="717773.Thicy_1530"/>
<name>F6DAN2_THICA</name>
<dbReference type="InterPro" id="IPR017896">
    <property type="entry name" value="4Fe4S_Fe-S-bd"/>
</dbReference>
<proteinExistence type="predicted"/>
<dbReference type="SUPFAM" id="SSF54862">
    <property type="entry name" value="4Fe-4S ferredoxins"/>
    <property type="match status" value="1"/>
</dbReference>
<feature type="transmembrane region" description="Helical" evidence="7">
    <location>
        <begin position="176"/>
        <end position="194"/>
    </location>
</feature>
<evidence type="ECO:0000256" key="4">
    <source>
        <dbReference type="ARBA" id="ARBA00022982"/>
    </source>
</evidence>
<dbReference type="GO" id="GO:0046872">
    <property type="term" value="F:metal ion binding"/>
    <property type="evidence" value="ECO:0007669"/>
    <property type="project" value="UniProtKB-KW"/>
</dbReference>
<dbReference type="Pfam" id="PF12801">
    <property type="entry name" value="Fer4_5"/>
    <property type="match status" value="1"/>
</dbReference>
<dbReference type="PROSITE" id="PS51379">
    <property type="entry name" value="4FE4S_FER_2"/>
    <property type="match status" value="1"/>
</dbReference>
<dbReference type="InterPro" id="IPR032879">
    <property type="entry name" value="FixG_C"/>
</dbReference>
<keyword evidence="1" id="KW-0813">Transport</keyword>
<evidence type="ECO:0000256" key="2">
    <source>
        <dbReference type="ARBA" id="ARBA00022485"/>
    </source>
</evidence>
<reference evidence="9 10" key="1">
    <citation type="submission" date="2011-05" db="EMBL/GenBank/DDBJ databases">
        <title>Complete sequence of Thioalkalimicrobium cyclicum ALM1.</title>
        <authorList>
            <consortium name="US DOE Joint Genome Institute"/>
            <person name="Lucas S."/>
            <person name="Han J."/>
            <person name="Lapidus A."/>
            <person name="Cheng J.-F."/>
            <person name="Goodwin L."/>
            <person name="Pitluck S."/>
            <person name="Peters L."/>
            <person name="Mikhailova N."/>
            <person name="Davenport K."/>
            <person name="Han C."/>
            <person name="Tapia R."/>
            <person name="Land M."/>
            <person name="Hauser L."/>
            <person name="Kyrpides N."/>
            <person name="Ivanova N."/>
            <person name="Pagani I."/>
            <person name="Kappler U."/>
            <person name="Woyke T."/>
        </authorList>
    </citation>
    <scope>NUCLEOTIDE SEQUENCE [LARGE SCALE GENOMIC DNA]</scope>
    <source>
        <strain evidence="10">DSM 14477 / JCM 11371 / ALM1</strain>
    </source>
</reference>
<evidence type="ECO:0000256" key="1">
    <source>
        <dbReference type="ARBA" id="ARBA00022448"/>
    </source>
</evidence>
<dbReference type="Proteomes" id="UP000009232">
    <property type="component" value="Chromosome"/>
</dbReference>
<evidence type="ECO:0000313" key="9">
    <source>
        <dbReference type="EMBL" id="AEG32288.1"/>
    </source>
</evidence>
<organism evidence="9 10">
    <name type="scientific">Thiomicrospira cyclica (strain DSM 14477 / JCM 11371 / ALM1)</name>
    <name type="common">Thioalkalimicrobium cyclicum</name>
    <dbReference type="NCBI Taxonomy" id="717773"/>
    <lineage>
        <taxon>Bacteria</taxon>
        <taxon>Pseudomonadati</taxon>
        <taxon>Pseudomonadota</taxon>
        <taxon>Gammaproteobacteria</taxon>
        <taxon>Thiotrichales</taxon>
        <taxon>Piscirickettsiaceae</taxon>
        <taxon>Thiomicrospira</taxon>
    </lineage>
</organism>
<dbReference type="InterPro" id="IPR017900">
    <property type="entry name" value="4Fe4S_Fe_S_CS"/>
</dbReference>
<sequence length="488" mass="55084">MSEHNKEAYRPNIHTGSVLDDVSVQSKTLDDIGVEILPIHAGGTIHAKRIPGRFRTLKWIAASFWLLLFFGPYLRWDGRQAVLWDIGNRQFHIFGITVLPQDIWLLAMILLFFALFLAAATAIAGRVWCGFFCFHTVWVDVYTWLEEKLEGKPAKRIKMDAAPFSMQKLKVKLPKHLIWLFIAFMTGFSFVAYFTDAFQLWIRLFYFQLGYYEFAIIAVLMVLTYLIAGFMREQVCIGFCPYSRIQGAMTDTETVLPTYDRDRGEPRGRQRRVKSGEEAEPLGDCIDCRMCVDVCPTGVDIRLGQQFGCITCGLCIDACDEIMTKVNKPKGLIRYAALNEFAGKALPPIWRRPRVVVYSSIMGIAAAALLWGLMNMSPMDVTVLKARAPLFVQMSDGSIQNRYDVKVVNKTNDVMRAQVEVFGHDDLLALPDRVAEVDPGNVATIGLFIRIPRSEVTQVSTPITVRVTDLNNPSTVVNYQAVFHGPAQ</sequence>
<evidence type="ECO:0000256" key="3">
    <source>
        <dbReference type="ARBA" id="ARBA00022723"/>
    </source>
</evidence>
<keyword evidence="7" id="KW-0812">Transmembrane</keyword>
<evidence type="ECO:0000313" key="10">
    <source>
        <dbReference type="Proteomes" id="UP000009232"/>
    </source>
</evidence>
<dbReference type="PROSITE" id="PS00198">
    <property type="entry name" value="4FE4S_FER_1"/>
    <property type="match status" value="1"/>
</dbReference>
<keyword evidence="7" id="KW-1133">Transmembrane helix</keyword>
<accession>F6DAN2</accession>
<evidence type="ECO:0000256" key="7">
    <source>
        <dbReference type="SAM" id="Phobius"/>
    </source>
</evidence>
<evidence type="ECO:0000256" key="6">
    <source>
        <dbReference type="ARBA" id="ARBA00023014"/>
    </source>
</evidence>
<dbReference type="eggNOG" id="COG0348">
    <property type="taxonomic scope" value="Bacteria"/>
</dbReference>
<evidence type="ECO:0000256" key="5">
    <source>
        <dbReference type="ARBA" id="ARBA00023004"/>
    </source>
</evidence>
<dbReference type="InterPro" id="IPR013783">
    <property type="entry name" value="Ig-like_fold"/>
</dbReference>
<feature type="transmembrane region" description="Helical" evidence="7">
    <location>
        <begin position="206"/>
        <end position="228"/>
    </location>
</feature>
<feature type="domain" description="4Fe-4S ferredoxin-type" evidence="8">
    <location>
        <begin position="275"/>
        <end position="306"/>
    </location>
</feature>
<keyword evidence="4" id="KW-0249">Electron transport</keyword>
<protein>
    <submittedName>
        <fullName evidence="9">Cytochrome c oxidase accessory protein CcoG</fullName>
    </submittedName>
</protein>
<dbReference type="EMBL" id="CP002776">
    <property type="protein sequence ID" value="AEG32288.1"/>
    <property type="molecule type" value="Genomic_DNA"/>
</dbReference>
<keyword evidence="2" id="KW-0004">4Fe-4S</keyword>
<feature type="transmembrane region" description="Helical" evidence="7">
    <location>
        <begin position="56"/>
        <end position="74"/>
    </location>
</feature>
<dbReference type="Gene3D" id="2.60.40.10">
    <property type="entry name" value="Immunoglobulins"/>
    <property type="match status" value="1"/>
</dbReference>
<keyword evidence="6" id="KW-0411">Iron-sulfur</keyword>
<dbReference type="NCBIfam" id="TIGR02745">
    <property type="entry name" value="ccoG_rdxA_fixG"/>
    <property type="match status" value="1"/>
</dbReference>
<keyword evidence="10" id="KW-1185">Reference proteome</keyword>
<keyword evidence="3" id="KW-0479">Metal-binding</keyword>
<dbReference type="GO" id="GO:0005886">
    <property type="term" value="C:plasma membrane"/>
    <property type="evidence" value="ECO:0007669"/>
    <property type="project" value="TreeGrafter"/>
</dbReference>
<keyword evidence="7" id="KW-0472">Membrane</keyword>
<dbReference type="OrthoDB" id="9811700at2"/>
<dbReference type="GO" id="GO:0051539">
    <property type="term" value="F:4 iron, 4 sulfur cluster binding"/>
    <property type="evidence" value="ECO:0007669"/>
    <property type="project" value="UniProtKB-KW"/>
</dbReference>
<dbReference type="Pfam" id="PF11614">
    <property type="entry name" value="FixG_C"/>
    <property type="match status" value="1"/>
</dbReference>